<sequence length="206" mass="22131">MAQALVQGLTLLIDGGSAYTDSEWFTCLSCGGGFNTVRPSVKGAVITCPICGSTEIELATEHVKLENNKIMKKIAIPTRDNAVDNHFGHCEFYTILTIGDDNRILTNETLPSPQGCGCKSDIANRLEEMGVNVMLAGNMGQGALNKLSAHHIEVIRGCMGNVQQVVEDYLNGKITDSGIGCSAHDNGRHQCGGHHGEEHHHCHHEG</sequence>
<evidence type="ECO:0000313" key="2">
    <source>
        <dbReference type="EMBL" id="EJW89314.1"/>
    </source>
</evidence>
<dbReference type="Pfam" id="PF02579">
    <property type="entry name" value="Nitro_FeMo-Co"/>
    <property type="match status" value="1"/>
</dbReference>
<gene>
    <name evidence="2" type="ORF">EVA_22581</name>
</gene>
<protein>
    <submittedName>
        <fullName evidence="2">Dinitrogenase iron-molybdenum cofactor biosynthesis protein</fullName>
    </submittedName>
</protein>
<dbReference type="PANTHER" id="PTHR42983">
    <property type="entry name" value="DINITROGENASE IRON-MOLYBDENUM COFACTOR PROTEIN-RELATED"/>
    <property type="match status" value="1"/>
</dbReference>
<evidence type="ECO:0000259" key="1">
    <source>
        <dbReference type="Pfam" id="PF02579"/>
    </source>
</evidence>
<dbReference type="InterPro" id="IPR003731">
    <property type="entry name" value="Di-Nase_FeMo-co_biosynth"/>
</dbReference>
<dbReference type="EMBL" id="AMCI01009552">
    <property type="protein sequence ID" value="EJW89314.1"/>
    <property type="molecule type" value="Genomic_DNA"/>
</dbReference>
<organism evidence="2">
    <name type="scientific">gut metagenome</name>
    <dbReference type="NCBI Taxonomy" id="749906"/>
    <lineage>
        <taxon>unclassified sequences</taxon>
        <taxon>metagenomes</taxon>
        <taxon>organismal metagenomes</taxon>
    </lineage>
</organism>
<dbReference type="SUPFAM" id="SSF53146">
    <property type="entry name" value="Nitrogenase accessory factor-like"/>
    <property type="match status" value="1"/>
</dbReference>
<reference evidence="2" key="1">
    <citation type="journal article" date="2012" name="PLoS ONE">
        <title>Gene sets for utilization of primary and secondary nutrition supplies in the distal gut of endangered iberian lynx.</title>
        <authorList>
            <person name="Alcaide M."/>
            <person name="Messina E."/>
            <person name="Richter M."/>
            <person name="Bargiela R."/>
            <person name="Peplies J."/>
            <person name="Huws S.A."/>
            <person name="Newbold C.J."/>
            <person name="Golyshin P.N."/>
            <person name="Simon M.A."/>
            <person name="Lopez G."/>
            <person name="Yakimov M.M."/>
            <person name="Ferrer M."/>
        </authorList>
    </citation>
    <scope>NUCLEOTIDE SEQUENCE</scope>
</reference>
<feature type="domain" description="Dinitrogenase iron-molybdenum cofactor biosynthesis" evidence="1">
    <location>
        <begin position="80"/>
        <end position="170"/>
    </location>
</feature>
<dbReference type="InterPro" id="IPR033913">
    <property type="entry name" value="MTH1175_dom"/>
</dbReference>
<dbReference type="Gene3D" id="3.30.420.130">
    <property type="entry name" value="Dinitrogenase iron-molybdenum cofactor biosynthesis domain"/>
    <property type="match status" value="1"/>
</dbReference>
<dbReference type="CDD" id="cd00851">
    <property type="entry name" value="MTH1175"/>
    <property type="match status" value="1"/>
</dbReference>
<proteinExistence type="predicted"/>
<name>J9FPJ7_9ZZZZ</name>
<dbReference type="PANTHER" id="PTHR42983:SF1">
    <property type="entry name" value="IRON-MOLYBDENUM PROTEIN"/>
    <property type="match status" value="1"/>
</dbReference>
<dbReference type="AlphaFoldDB" id="J9FPJ7"/>
<dbReference type="InterPro" id="IPR036105">
    <property type="entry name" value="DiNase_FeMo-co_biosyn_sf"/>
</dbReference>
<comment type="caution">
    <text evidence="2">The sequence shown here is derived from an EMBL/GenBank/DDBJ whole genome shotgun (WGS) entry which is preliminary data.</text>
</comment>
<accession>J9FPJ7</accession>